<feature type="transmembrane region" description="Helical" evidence="7">
    <location>
        <begin position="493"/>
        <end position="512"/>
    </location>
</feature>
<proteinExistence type="predicted"/>
<name>A0A4Q1JTE2_9GAMM</name>
<accession>A0A4Q1JTE2</accession>
<dbReference type="GO" id="GO:0022857">
    <property type="term" value="F:transmembrane transporter activity"/>
    <property type="evidence" value="ECO:0007669"/>
    <property type="project" value="InterPro"/>
</dbReference>
<dbReference type="Proteomes" id="UP000289784">
    <property type="component" value="Unassembled WGS sequence"/>
</dbReference>
<dbReference type="OrthoDB" id="9807111at2"/>
<evidence type="ECO:0000256" key="3">
    <source>
        <dbReference type="ARBA" id="ARBA00022475"/>
    </source>
</evidence>
<feature type="transmembrane region" description="Helical" evidence="7">
    <location>
        <begin position="415"/>
        <end position="435"/>
    </location>
</feature>
<keyword evidence="9" id="KW-1185">Reference proteome</keyword>
<feature type="transmembrane region" description="Helical" evidence="7">
    <location>
        <begin position="105"/>
        <end position="124"/>
    </location>
</feature>
<feature type="transmembrane region" description="Helical" evidence="7">
    <location>
        <begin position="447"/>
        <end position="463"/>
    </location>
</feature>
<dbReference type="GO" id="GO:0005886">
    <property type="term" value="C:plasma membrane"/>
    <property type="evidence" value="ECO:0007669"/>
    <property type="project" value="UniProtKB-SubCell"/>
</dbReference>
<dbReference type="RefSeq" id="WP_129471538.1">
    <property type="nucleotide sequence ID" value="NZ_SAWZ01000006.1"/>
</dbReference>
<organism evidence="8 9">
    <name type="scientific">Pseudoxanthomonas composti</name>
    <dbReference type="NCBI Taxonomy" id="2137479"/>
    <lineage>
        <taxon>Bacteria</taxon>
        <taxon>Pseudomonadati</taxon>
        <taxon>Pseudomonadota</taxon>
        <taxon>Gammaproteobacteria</taxon>
        <taxon>Lysobacterales</taxon>
        <taxon>Lysobacteraceae</taxon>
        <taxon>Pseudoxanthomonas</taxon>
    </lineage>
</organism>
<dbReference type="InterPro" id="IPR006726">
    <property type="entry name" value="PHBA_efflux_AaeB/fusaric-R"/>
</dbReference>
<gene>
    <name evidence="8" type="ORF">EPA99_12345</name>
</gene>
<dbReference type="PANTHER" id="PTHR30509:SF9">
    <property type="entry name" value="MULTIDRUG RESISTANCE PROTEIN MDTO"/>
    <property type="match status" value="1"/>
</dbReference>
<feature type="transmembrane region" description="Helical" evidence="7">
    <location>
        <begin position="469"/>
        <end position="486"/>
    </location>
</feature>
<dbReference type="AlphaFoldDB" id="A0A4Q1JTE2"/>
<keyword evidence="6 7" id="KW-0472">Membrane</keyword>
<keyword evidence="2" id="KW-0813">Transport</keyword>
<feature type="transmembrane region" description="Helical" evidence="7">
    <location>
        <begin position="79"/>
        <end position="99"/>
    </location>
</feature>
<evidence type="ECO:0000256" key="6">
    <source>
        <dbReference type="ARBA" id="ARBA00023136"/>
    </source>
</evidence>
<evidence type="ECO:0000313" key="9">
    <source>
        <dbReference type="Proteomes" id="UP000289784"/>
    </source>
</evidence>
<sequence length="719" mass="77508">MSVPAATSPAPSRAQAAWALVRESLRGEGSAWLFVFKVLLSVYLAGMIAMRLGLASPSTAMITVFVVMHRQSGMVLAKAFYRALGTGVGSIAAVTMVALFPQQPLPFLLVLSLWVGLCAGGALMFRNFRSYGFVLSGYTVAIIALPAINTPTLLFDLAVARVTEVMLGLLVSTAVFDVVFPVRLRASLRTAATALLDGFLDFVRDGTRGALPRKAMEQAHLRFVRQSMALEDLRASVVFEDPEARVRSRRMRLLNQRFMASSTRFQSLHHLINRLLRERQDDAVAQALIQLYAPLGQALAQRAAGQFEGMTRHLDRVLEQLPARGAALRASLPSERWEDFDSGASLLQRFIEELRDLCHTAAAMQQPGIGGKLARADERVSFRYATDRAAVAVTVLRSFLVSLGLGLAWLQSGWVSGAGAMANVIAFTAILAAIPNPAVTAAQITKGFALGALQAFVCVALVMPQLNGYLMLVAGTLPFLMVPVYLSTRPPLFGLSLGMCLGTLVPMSLGLSPSFDIASFLNNAVAFVIGAILALLAFQLIPSVIGTRWQRQRLQRELRRQVTLAAKAPLEGLAPRFESVSRDLFLQVINHTEPNSDESRLLLAWALSVHETGRTLIELRHDSVDAALPPTLEAHIDAAAAAIARLYEAPSPAEHARALSHLDAALALTGGDGAVPSTLQPVRQHLHLLRSALRDADSVLAMTDSDLPSPPGALDHAAR</sequence>
<evidence type="ECO:0000256" key="2">
    <source>
        <dbReference type="ARBA" id="ARBA00022448"/>
    </source>
</evidence>
<feature type="transmembrane region" description="Helical" evidence="7">
    <location>
        <begin position="40"/>
        <end position="67"/>
    </location>
</feature>
<feature type="transmembrane region" description="Helical" evidence="7">
    <location>
        <begin position="160"/>
        <end position="180"/>
    </location>
</feature>
<evidence type="ECO:0000256" key="7">
    <source>
        <dbReference type="SAM" id="Phobius"/>
    </source>
</evidence>
<evidence type="ECO:0000256" key="4">
    <source>
        <dbReference type="ARBA" id="ARBA00022692"/>
    </source>
</evidence>
<evidence type="ECO:0000256" key="5">
    <source>
        <dbReference type="ARBA" id="ARBA00022989"/>
    </source>
</evidence>
<feature type="transmembrane region" description="Helical" evidence="7">
    <location>
        <begin position="524"/>
        <end position="546"/>
    </location>
</feature>
<feature type="transmembrane region" description="Helical" evidence="7">
    <location>
        <begin position="389"/>
        <end position="409"/>
    </location>
</feature>
<dbReference type="EMBL" id="SAWZ01000006">
    <property type="protein sequence ID" value="RXR04267.1"/>
    <property type="molecule type" value="Genomic_DNA"/>
</dbReference>
<dbReference type="Pfam" id="PF04632">
    <property type="entry name" value="FUSC"/>
    <property type="match status" value="1"/>
</dbReference>
<evidence type="ECO:0000313" key="8">
    <source>
        <dbReference type="EMBL" id="RXR04267.1"/>
    </source>
</evidence>
<evidence type="ECO:0000256" key="1">
    <source>
        <dbReference type="ARBA" id="ARBA00004651"/>
    </source>
</evidence>
<keyword evidence="4 7" id="KW-0812">Transmembrane</keyword>
<reference evidence="8 9" key="1">
    <citation type="submission" date="2019-01" db="EMBL/GenBank/DDBJ databases">
        <title>Pseudoxanthomonas composti sp. nov., isolated from compost.</title>
        <authorList>
            <person name="Yang G."/>
        </authorList>
    </citation>
    <scope>NUCLEOTIDE SEQUENCE [LARGE SCALE GENOMIC DNA]</scope>
    <source>
        <strain evidence="8 9">GSS15</strain>
    </source>
</reference>
<comment type="subcellular location">
    <subcellularLocation>
        <location evidence="1">Cell membrane</location>
        <topology evidence="1">Multi-pass membrane protein</topology>
    </subcellularLocation>
</comment>
<comment type="caution">
    <text evidence="8">The sequence shown here is derived from an EMBL/GenBank/DDBJ whole genome shotgun (WGS) entry which is preliminary data.</text>
</comment>
<keyword evidence="5 7" id="KW-1133">Transmembrane helix</keyword>
<keyword evidence="3" id="KW-1003">Cell membrane</keyword>
<feature type="transmembrane region" description="Helical" evidence="7">
    <location>
        <begin position="131"/>
        <end position="148"/>
    </location>
</feature>
<dbReference type="PANTHER" id="PTHR30509">
    <property type="entry name" value="P-HYDROXYBENZOIC ACID EFFLUX PUMP SUBUNIT-RELATED"/>
    <property type="match status" value="1"/>
</dbReference>
<protein>
    <submittedName>
        <fullName evidence="8">FUSC family protein</fullName>
    </submittedName>
</protein>